<dbReference type="VEuPathDB" id="FungiDB:BO78DRAFT_416536"/>
<protein>
    <submittedName>
        <fullName evidence="2">NAD(P)-binding protein</fullName>
    </submittedName>
</protein>
<dbReference type="Pfam" id="PF00106">
    <property type="entry name" value="adh_short"/>
    <property type="match status" value="1"/>
</dbReference>
<dbReference type="InterPro" id="IPR036291">
    <property type="entry name" value="NAD(P)-bd_dom_sf"/>
</dbReference>
<dbReference type="OrthoDB" id="9876299at2759"/>
<accession>A0A319EW02</accession>
<evidence type="ECO:0000313" key="2">
    <source>
        <dbReference type="EMBL" id="PYI08644.1"/>
    </source>
</evidence>
<dbReference type="GO" id="GO:0005737">
    <property type="term" value="C:cytoplasm"/>
    <property type="evidence" value="ECO:0007669"/>
    <property type="project" value="TreeGrafter"/>
</dbReference>
<dbReference type="InterPro" id="IPR002347">
    <property type="entry name" value="SDR_fam"/>
</dbReference>
<dbReference type="EMBL" id="KZ826333">
    <property type="protein sequence ID" value="PYI08644.1"/>
    <property type="molecule type" value="Genomic_DNA"/>
</dbReference>
<proteinExistence type="inferred from homology"/>
<dbReference type="Gene3D" id="3.40.50.720">
    <property type="entry name" value="NAD(P)-binding Rossmann-like Domain"/>
    <property type="match status" value="1"/>
</dbReference>
<sequence length="279" mass="30521">MHNPQLAHHGGNRTHLGLRWMLLAIDRETVGGLQISRYVRQPVGRHRARISEIPPRPTLYHHHRNDEAATTLTSEISTLTPGNNSILHIIHLDISTAIPPSKIQHVITTTITHIDVLIANAGFTTTPMTSTLTTTAEALRSAFEVNTIAPLLVFQAFWPLLQKARTAPKLIMITSSVGSITGQEPIPGGAYGPSRAAGNWLTRSIHIQHESEGLVAVALHPGWVRTRAEEFVAKEWKYAPGAPESVENSVGRVWGGFDGATRESVGGKFVTYTGQELPW</sequence>
<comment type="similarity">
    <text evidence="1">Belongs to the short-chain dehydrogenases/reductases (SDR) family.</text>
</comment>
<dbReference type="InterPro" id="IPR051468">
    <property type="entry name" value="Fungal_SecMetab_SDRs"/>
</dbReference>
<dbReference type="Proteomes" id="UP000248423">
    <property type="component" value="Unassembled WGS sequence"/>
</dbReference>
<name>A0A319EW02_ASPSB</name>
<dbReference type="SUPFAM" id="SSF51735">
    <property type="entry name" value="NAD(P)-binding Rossmann-fold domains"/>
    <property type="match status" value="1"/>
</dbReference>
<gene>
    <name evidence="2" type="ORF">BO78DRAFT_416536</name>
</gene>
<dbReference type="GO" id="GO:0016491">
    <property type="term" value="F:oxidoreductase activity"/>
    <property type="evidence" value="ECO:0007669"/>
    <property type="project" value="TreeGrafter"/>
</dbReference>
<evidence type="ECO:0000313" key="3">
    <source>
        <dbReference type="Proteomes" id="UP000248423"/>
    </source>
</evidence>
<dbReference type="PANTHER" id="PTHR43544:SF26">
    <property type="entry name" value="SHORT CHAIN DEHYDROGENASE_REDUCTASE FAMILY OXIDOREDUCTASE (JCVI)"/>
    <property type="match status" value="1"/>
</dbReference>
<organism evidence="2 3">
    <name type="scientific">Aspergillus sclerotiicarbonarius (strain CBS 121057 / IBT 28362)</name>
    <dbReference type="NCBI Taxonomy" id="1448318"/>
    <lineage>
        <taxon>Eukaryota</taxon>
        <taxon>Fungi</taxon>
        <taxon>Dikarya</taxon>
        <taxon>Ascomycota</taxon>
        <taxon>Pezizomycotina</taxon>
        <taxon>Eurotiomycetes</taxon>
        <taxon>Eurotiomycetidae</taxon>
        <taxon>Eurotiales</taxon>
        <taxon>Aspergillaceae</taxon>
        <taxon>Aspergillus</taxon>
        <taxon>Aspergillus subgen. Circumdati</taxon>
    </lineage>
</organism>
<dbReference type="PANTHER" id="PTHR43544">
    <property type="entry name" value="SHORT-CHAIN DEHYDROGENASE/REDUCTASE"/>
    <property type="match status" value="1"/>
</dbReference>
<reference evidence="2 3" key="1">
    <citation type="submission" date="2018-02" db="EMBL/GenBank/DDBJ databases">
        <title>The genomes of Aspergillus section Nigri reveals drivers in fungal speciation.</title>
        <authorList>
            <consortium name="DOE Joint Genome Institute"/>
            <person name="Vesth T.C."/>
            <person name="Nybo J."/>
            <person name="Theobald S."/>
            <person name="Brandl J."/>
            <person name="Frisvad J.C."/>
            <person name="Nielsen K.F."/>
            <person name="Lyhne E.K."/>
            <person name="Kogle M.E."/>
            <person name="Kuo A."/>
            <person name="Riley R."/>
            <person name="Clum A."/>
            <person name="Nolan M."/>
            <person name="Lipzen A."/>
            <person name="Salamov A."/>
            <person name="Henrissat B."/>
            <person name="Wiebenga A."/>
            <person name="De vries R.P."/>
            <person name="Grigoriev I.V."/>
            <person name="Mortensen U.H."/>
            <person name="Andersen M.R."/>
            <person name="Baker S.E."/>
        </authorList>
    </citation>
    <scope>NUCLEOTIDE SEQUENCE [LARGE SCALE GENOMIC DNA]</scope>
    <source>
        <strain evidence="2 3">CBS 121057</strain>
    </source>
</reference>
<evidence type="ECO:0000256" key="1">
    <source>
        <dbReference type="ARBA" id="ARBA00006484"/>
    </source>
</evidence>
<dbReference type="AlphaFoldDB" id="A0A319EW02"/>
<keyword evidence="3" id="KW-1185">Reference proteome</keyword>